<evidence type="ECO:0000256" key="6">
    <source>
        <dbReference type="ARBA" id="ARBA00022553"/>
    </source>
</evidence>
<evidence type="ECO:0000256" key="8">
    <source>
        <dbReference type="ARBA" id="ARBA00022842"/>
    </source>
</evidence>
<dbReference type="GO" id="GO:0004615">
    <property type="term" value="F:phosphomannomutase activity"/>
    <property type="evidence" value="ECO:0007669"/>
    <property type="project" value="UniProtKB-EC"/>
</dbReference>
<feature type="domain" description="Alpha-D-phosphohexomutase alpha/beta/alpha" evidence="10">
    <location>
        <begin position="12"/>
        <end position="123"/>
    </location>
</feature>
<dbReference type="Pfam" id="PF02880">
    <property type="entry name" value="PGM_PMM_III"/>
    <property type="match status" value="1"/>
</dbReference>
<keyword evidence="7" id="KW-0479">Metal-binding</keyword>
<comment type="catalytic activity">
    <reaction evidence="1">
        <text>alpha-D-mannose 1-phosphate = D-mannose 6-phosphate</text>
        <dbReference type="Rhea" id="RHEA:11140"/>
        <dbReference type="ChEBI" id="CHEBI:58409"/>
        <dbReference type="ChEBI" id="CHEBI:58735"/>
        <dbReference type="EC" id="5.4.2.8"/>
    </reaction>
</comment>
<evidence type="ECO:0000313" key="14">
    <source>
        <dbReference type="Proteomes" id="UP000029273"/>
    </source>
</evidence>
<dbReference type="OrthoDB" id="9803322at2"/>
<dbReference type="PANTHER" id="PTHR43771">
    <property type="entry name" value="PHOSPHOMANNOMUTASE"/>
    <property type="match status" value="1"/>
</dbReference>
<dbReference type="InterPro" id="IPR005845">
    <property type="entry name" value="A-D-PHexomutase_a/b/a-II"/>
</dbReference>
<evidence type="ECO:0000313" key="13">
    <source>
        <dbReference type="EMBL" id="OBS10528.1"/>
    </source>
</evidence>
<dbReference type="Gene3D" id="3.40.120.10">
    <property type="entry name" value="Alpha-D-Glucose-1,6-Bisphosphate, subunit A, domain 3"/>
    <property type="match status" value="3"/>
</dbReference>
<dbReference type="InterPro" id="IPR016055">
    <property type="entry name" value="A-D-PHexomutase_a/b/a-I/II/III"/>
</dbReference>
<dbReference type="EC" id="5.4.2.8" evidence="5"/>
<proteinExistence type="inferred from homology"/>
<dbReference type="PANTHER" id="PTHR43771:SF1">
    <property type="entry name" value="PHOSPHOMANNOMUTASE"/>
    <property type="match status" value="1"/>
</dbReference>
<comment type="similarity">
    <text evidence="4">Belongs to the phosphohexose mutase family.</text>
</comment>
<keyword evidence="8" id="KW-0460">Magnesium</keyword>
<accession>A0A1A6C7I5</accession>
<dbReference type="AlphaFoldDB" id="A0A1A6C7I5"/>
<dbReference type="GO" id="GO:0005975">
    <property type="term" value="P:carbohydrate metabolic process"/>
    <property type="evidence" value="ECO:0007669"/>
    <property type="project" value="InterPro"/>
</dbReference>
<reference evidence="13 14" key="1">
    <citation type="journal article" date="2014" name="Genome Announc.">
        <title>Draft Genome Sequence of the Iron-Oxidizing, Acidophilic, and Halotolerant 'Thiobacillus prosperus' Type Strain DSM 5130.</title>
        <authorList>
            <person name="Ossandon F.J."/>
            <person name="Cardenas J.P."/>
            <person name="Corbett M."/>
            <person name="Quatrini R."/>
            <person name="Holmes D.S."/>
            <person name="Watkin E."/>
        </authorList>
    </citation>
    <scope>NUCLEOTIDE SEQUENCE [LARGE SCALE GENOMIC DNA]</scope>
    <source>
        <strain evidence="13 14">DSM 5130</strain>
    </source>
</reference>
<feature type="domain" description="Alpha-D-phosphohexomutase alpha/beta/alpha" evidence="11">
    <location>
        <begin position="159"/>
        <end position="255"/>
    </location>
</feature>
<keyword evidence="6" id="KW-0597">Phosphoprotein</keyword>
<dbReference type="Pfam" id="PF02878">
    <property type="entry name" value="PGM_PMM_I"/>
    <property type="match status" value="1"/>
</dbReference>
<comment type="caution">
    <text evidence="13">The sequence shown here is derived from an EMBL/GenBank/DDBJ whole genome shotgun (WGS) entry which is preliminary data.</text>
</comment>
<gene>
    <name evidence="13" type="ORF">Thpro_020244</name>
</gene>
<dbReference type="PRINTS" id="PR00509">
    <property type="entry name" value="PGMPMM"/>
</dbReference>
<dbReference type="InterPro" id="IPR005846">
    <property type="entry name" value="A-D-PHexomutase_a/b/a-III"/>
</dbReference>
<feature type="domain" description="Alpha-D-phosphohexomutase alpha/beta/alpha" evidence="12">
    <location>
        <begin position="260"/>
        <end position="366"/>
    </location>
</feature>
<evidence type="ECO:0000256" key="4">
    <source>
        <dbReference type="ARBA" id="ARBA00010231"/>
    </source>
</evidence>
<name>A0A1A6C7I5_9GAMM</name>
<evidence type="ECO:0000256" key="1">
    <source>
        <dbReference type="ARBA" id="ARBA00000586"/>
    </source>
</evidence>
<dbReference type="SUPFAM" id="SSF53738">
    <property type="entry name" value="Phosphoglucomutase, first 3 domains"/>
    <property type="match status" value="3"/>
</dbReference>
<evidence type="ECO:0000256" key="9">
    <source>
        <dbReference type="ARBA" id="ARBA00023235"/>
    </source>
</evidence>
<evidence type="ECO:0000259" key="12">
    <source>
        <dbReference type="Pfam" id="PF02880"/>
    </source>
</evidence>
<evidence type="ECO:0000259" key="11">
    <source>
        <dbReference type="Pfam" id="PF02879"/>
    </source>
</evidence>
<keyword evidence="14" id="KW-1185">Reference proteome</keyword>
<organism evidence="13 14">
    <name type="scientific">Acidihalobacter prosperus</name>
    <dbReference type="NCBI Taxonomy" id="160660"/>
    <lineage>
        <taxon>Bacteria</taxon>
        <taxon>Pseudomonadati</taxon>
        <taxon>Pseudomonadota</taxon>
        <taxon>Gammaproteobacteria</taxon>
        <taxon>Chromatiales</taxon>
        <taxon>Ectothiorhodospiraceae</taxon>
        <taxon>Acidihalobacter</taxon>
    </lineage>
</organism>
<evidence type="ECO:0000256" key="3">
    <source>
        <dbReference type="ARBA" id="ARBA00004699"/>
    </source>
</evidence>
<evidence type="ECO:0000259" key="10">
    <source>
        <dbReference type="Pfam" id="PF02878"/>
    </source>
</evidence>
<dbReference type="InterPro" id="IPR005844">
    <property type="entry name" value="A-D-PHexomutase_a/b/a-I"/>
</dbReference>
<evidence type="ECO:0000256" key="7">
    <source>
        <dbReference type="ARBA" id="ARBA00022723"/>
    </source>
</evidence>
<protein>
    <recommendedName>
        <fullName evidence="5">phosphomannomutase</fullName>
        <ecNumber evidence="5">5.4.2.8</ecNumber>
    </recommendedName>
</protein>
<evidence type="ECO:0000256" key="2">
    <source>
        <dbReference type="ARBA" id="ARBA00001946"/>
    </source>
</evidence>
<dbReference type="InterPro" id="IPR005841">
    <property type="entry name" value="Alpha-D-phosphohexomutase_SF"/>
</dbReference>
<dbReference type="EMBL" id="JQSG02000001">
    <property type="protein sequence ID" value="OBS10528.1"/>
    <property type="molecule type" value="Genomic_DNA"/>
</dbReference>
<keyword evidence="9" id="KW-0413">Isomerase</keyword>
<dbReference type="Proteomes" id="UP000029273">
    <property type="component" value="Unassembled WGS sequence"/>
</dbReference>
<dbReference type="Pfam" id="PF02879">
    <property type="entry name" value="PGM_PMM_II"/>
    <property type="match status" value="1"/>
</dbReference>
<dbReference type="GO" id="GO:0046872">
    <property type="term" value="F:metal ion binding"/>
    <property type="evidence" value="ECO:0007669"/>
    <property type="project" value="UniProtKB-KW"/>
</dbReference>
<comment type="pathway">
    <text evidence="3">Nucleotide-sugar biosynthesis; GDP-alpha-D-mannose biosynthesis; alpha-D-mannose 1-phosphate from D-fructose 6-phosphate: step 2/2.</text>
</comment>
<sequence>MSFRVEQVLTPEGIRGPVEGGLQCGMVISIARAFGDLISPEGDREFLIGRDARSSSASLAEAVSIGLRSGGHHVTHIGLCATPMLRWYAAEQGFDGAVMITGGRLPPTYNGLKLYTHHARALSVGHGLEEVLARVEPPFHSGHACTPELHYSSPLADYAAVIRSHCRTHTPIKVAIDAGNGIGGLDTRMVFSHLHTVRIWELGFEPDPAFPKRSPDPQTPGALDALSDCVVTNGCHFGIAFDGDADALMLVDETGRSISPDRFGGLLALILLEQQPAGTVIHGPAVSPTVVAAIRAAGGRPLEVRDGSAATIQAAMREARALFGISDQGNYFYGDLYATDNALRSLIELINGLADRSQPLSALLDALSLVAA</sequence>
<comment type="cofactor">
    <cofactor evidence="2">
        <name>Mg(2+)</name>
        <dbReference type="ChEBI" id="CHEBI:18420"/>
    </cofactor>
</comment>
<dbReference type="RefSeq" id="WP_065089096.1">
    <property type="nucleotide sequence ID" value="NZ_JQSG02000001.1"/>
</dbReference>
<evidence type="ECO:0000256" key="5">
    <source>
        <dbReference type="ARBA" id="ARBA00012730"/>
    </source>
</evidence>